<accession>A0A5B7DI57</accession>
<dbReference type="Proteomes" id="UP000324222">
    <property type="component" value="Unassembled WGS sequence"/>
</dbReference>
<protein>
    <submittedName>
        <fullName evidence="2">Uncharacterized protein</fullName>
    </submittedName>
</protein>
<feature type="compositionally biased region" description="Polar residues" evidence="1">
    <location>
        <begin position="70"/>
        <end position="79"/>
    </location>
</feature>
<comment type="caution">
    <text evidence="2">The sequence shown here is derived from an EMBL/GenBank/DDBJ whole genome shotgun (WGS) entry which is preliminary data.</text>
</comment>
<organism evidence="2 3">
    <name type="scientific">Portunus trituberculatus</name>
    <name type="common">Swimming crab</name>
    <name type="synonym">Neptunus trituberculatus</name>
    <dbReference type="NCBI Taxonomy" id="210409"/>
    <lineage>
        <taxon>Eukaryota</taxon>
        <taxon>Metazoa</taxon>
        <taxon>Ecdysozoa</taxon>
        <taxon>Arthropoda</taxon>
        <taxon>Crustacea</taxon>
        <taxon>Multicrustacea</taxon>
        <taxon>Malacostraca</taxon>
        <taxon>Eumalacostraca</taxon>
        <taxon>Eucarida</taxon>
        <taxon>Decapoda</taxon>
        <taxon>Pleocyemata</taxon>
        <taxon>Brachyura</taxon>
        <taxon>Eubrachyura</taxon>
        <taxon>Portunoidea</taxon>
        <taxon>Portunidae</taxon>
        <taxon>Portuninae</taxon>
        <taxon>Portunus</taxon>
    </lineage>
</organism>
<feature type="region of interest" description="Disordered" evidence="1">
    <location>
        <begin position="70"/>
        <end position="97"/>
    </location>
</feature>
<dbReference type="AlphaFoldDB" id="A0A5B7DI57"/>
<gene>
    <name evidence="2" type="ORF">E2C01_014198</name>
</gene>
<dbReference type="EMBL" id="VSRR010000953">
    <property type="protein sequence ID" value="MPC21221.1"/>
    <property type="molecule type" value="Genomic_DNA"/>
</dbReference>
<sequence length="97" mass="10951">MPRDWCGTGHYDLEKDLFYSSYQTTLRPRDAARLPQRGERMAQAGIDAGRRHAGLTNVLPNCRCLRRHNASSATNTSKRPSNKCAPCRPLIPGKTRR</sequence>
<keyword evidence="3" id="KW-1185">Reference proteome</keyword>
<evidence type="ECO:0000256" key="1">
    <source>
        <dbReference type="SAM" id="MobiDB-lite"/>
    </source>
</evidence>
<name>A0A5B7DI57_PORTR</name>
<proteinExistence type="predicted"/>
<reference evidence="2 3" key="1">
    <citation type="submission" date="2019-05" db="EMBL/GenBank/DDBJ databases">
        <title>Another draft genome of Portunus trituberculatus and its Hox gene families provides insights of decapod evolution.</title>
        <authorList>
            <person name="Jeong J.-H."/>
            <person name="Song I."/>
            <person name="Kim S."/>
            <person name="Choi T."/>
            <person name="Kim D."/>
            <person name="Ryu S."/>
            <person name="Kim W."/>
        </authorList>
    </citation>
    <scope>NUCLEOTIDE SEQUENCE [LARGE SCALE GENOMIC DNA]</scope>
    <source>
        <tissue evidence="2">Muscle</tissue>
    </source>
</reference>
<evidence type="ECO:0000313" key="2">
    <source>
        <dbReference type="EMBL" id="MPC21221.1"/>
    </source>
</evidence>
<evidence type="ECO:0000313" key="3">
    <source>
        <dbReference type="Proteomes" id="UP000324222"/>
    </source>
</evidence>